<evidence type="ECO:0000256" key="1">
    <source>
        <dbReference type="SAM" id="SignalP"/>
    </source>
</evidence>
<accession>A0A8R7U0B3</accession>
<keyword evidence="1" id="KW-0732">Signal</keyword>
<dbReference type="Gramene" id="TuG1812G0300004962.01.T01">
    <property type="protein sequence ID" value="TuG1812G0300004962.01.T01"/>
    <property type="gene ID" value="TuG1812G0300004962.01"/>
</dbReference>
<protein>
    <submittedName>
        <fullName evidence="2">Uncharacterized protein</fullName>
    </submittedName>
</protein>
<sequence length="39" mass="4646">MLLRKLHSILVWMILQNFALQSTSRIYSNQNCKALFHII</sequence>
<reference evidence="2" key="3">
    <citation type="submission" date="2022-06" db="UniProtKB">
        <authorList>
            <consortium name="EnsemblPlants"/>
        </authorList>
    </citation>
    <scope>IDENTIFICATION</scope>
</reference>
<evidence type="ECO:0000313" key="2">
    <source>
        <dbReference type="EnsemblPlants" id="TuG1812G0300004962.01.T01"/>
    </source>
</evidence>
<proteinExistence type="predicted"/>
<name>A0A8R7U0B3_TRIUA</name>
<organism evidence="2 3">
    <name type="scientific">Triticum urartu</name>
    <name type="common">Red wild einkorn</name>
    <name type="synonym">Crithodium urartu</name>
    <dbReference type="NCBI Taxonomy" id="4572"/>
    <lineage>
        <taxon>Eukaryota</taxon>
        <taxon>Viridiplantae</taxon>
        <taxon>Streptophyta</taxon>
        <taxon>Embryophyta</taxon>
        <taxon>Tracheophyta</taxon>
        <taxon>Spermatophyta</taxon>
        <taxon>Magnoliopsida</taxon>
        <taxon>Liliopsida</taxon>
        <taxon>Poales</taxon>
        <taxon>Poaceae</taxon>
        <taxon>BOP clade</taxon>
        <taxon>Pooideae</taxon>
        <taxon>Triticodae</taxon>
        <taxon>Triticeae</taxon>
        <taxon>Triticinae</taxon>
        <taxon>Triticum</taxon>
    </lineage>
</organism>
<dbReference type="AlphaFoldDB" id="A0A8R7U0B3"/>
<dbReference type="EnsemblPlants" id="TuG1812G0300004962.01.T01">
    <property type="protein sequence ID" value="TuG1812G0300004962.01.T01"/>
    <property type="gene ID" value="TuG1812G0300004962.01"/>
</dbReference>
<keyword evidence="3" id="KW-1185">Reference proteome</keyword>
<reference evidence="3" key="1">
    <citation type="journal article" date="2013" name="Nature">
        <title>Draft genome of the wheat A-genome progenitor Triticum urartu.</title>
        <authorList>
            <person name="Ling H.Q."/>
            <person name="Zhao S."/>
            <person name="Liu D."/>
            <person name="Wang J."/>
            <person name="Sun H."/>
            <person name="Zhang C."/>
            <person name="Fan H."/>
            <person name="Li D."/>
            <person name="Dong L."/>
            <person name="Tao Y."/>
            <person name="Gao C."/>
            <person name="Wu H."/>
            <person name="Li Y."/>
            <person name="Cui Y."/>
            <person name="Guo X."/>
            <person name="Zheng S."/>
            <person name="Wang B."/>
            <person name="Yu K."/>
            <person name="Liang Q."/>
            <person name="Yang W."/>
            <person name="Lou X."/>
            <person name="Chen J."/>
            <person name="Feng M."/>
            <person name="Jian J."/>
            <person name="Zhang X."/>
            <person name="Luo G."/>
            <person name="Jiang Y."/>
            <person name="Liu J."/>
            <person name="Wang Z."/>
            <person name="Sha Y."/>
            <person name="Zhang B."/>
            <person name="Wu H."/>
            <person name="Tang D."/>
            <person name="Shen Q."/>
            <person name="Xue P."/>
            <person name="Zou S."/>
            <person name="Wang X."/>
            <person name="Liu X."/>
            <person name="Wang F."/>
            <person name="Yang Y."/>
            <person name="An X."/>
            <person name="Dong Z."/>
            <person name="Zhang K."/>
            <person name="Zhang X."/>
            <person name="Luo M.C."/>
            <person name="Dvorak J."/>
            <person name="Tong Y."/>
            <person name="Wang J."/>
            <person name="Yang H."/>
            <person name="Li Z."/>
            <person name="Wang D."/>
            <person name="Zhang A."/>
            <person name="Wang J."/>
        </authorList>
    </citation>
    <scope>NUCLEOTIDE SEQUENCE</scope>
    <source>
        <strain evidence="3">cv. G1812</strain>
    </source>
</reference>
<feature type="chain" id="PRO_5035850843" evidence="1">
    <location>
        <begin position="22"/>
        <end position="39"/>
    </location>
</feature>
<feature type="signal peptide" evidence="1">
    <location>
        <begin position="1"/>
        <end position="21"/>
    </location>
</feature>
<evidence type="ECO:0000313" key="3">
    <source>
        <dbReference type="Proteomes" id="UP000015106"/>
    </source>
</evidence>
<reference evidence="2" key="2">
    <citation type="submission" date="2018-03" db="EMBL/GenBank/DDBJ databases">
        <title>The Triticum urartu genome reveals the dynamic nature of wheat genome evolution.</title>
        <authorList>
            <person name="Ling H."/>
            <person name="Ma B."/>
            <person name="Shi X."/>
            <person name="Liu H."/>
            <person name="Dong L."/>
            <person name="Sun H."/>
            <person name="Cao Y."/>
            <person name="Gao Q."/>
            <person name="Zheng S."/>
            <person name="Li Y."/>
            <person name="Yu Y."/>
            <person name="Du H."/>
            <person name="Qi M."/>
            <person name="Li Y."/>
            <person name="Yu H."/>
            <person name="Cui Y."/>
            <person name="Wang N."/>
            <person name="Chen C."/>
            <person name="Wu H."/>
            <person name="Zhao Y."/>
            <person name="Zhang J."/>
            <person name="Li Y."/>
            <person name="Zhou W."/>
            <person name="Zhang B."/>
            <person name="Hu W."/>
            <person name="Eijk M."/>
            <person name="Tang J."/>
            <person name="Witsenboer H."/>
            <person name="Zhao S."/>
            <person name="Li Z."/>
            <person name="Zhang A."/>
            <person name="Wang D."/>
            <person name="Liang C."/>
        </authorList>
    </citation>
    <scope>NUCLEOTIDE SEQUENCE [LARGE SCALE GENOMIC DNA]</scope>
    <source>
        <strain evidence="2">cv. G1812</strain>
    </source>
</reference>
<dbReference type="Proteomes" id="UP000015106">
    <property type="component" value="Chromosome 3"/>
</dbReference>